<dbReference type="Proteomes" id="UP001300745">
    <property type="component" value="Unassembled WGS sequence"/>
</dbReference>
<keyword evidence="2" id="KW-1185">Reference proteome</keyword>
<reference evidence="1 2" key="1">
    <citation type="submission" date="2022-11" db="EMBL/GenBank/DDBJ databases">
        <title>Mycobacterium sp. nov.</title>
        <authorList>
            <person name="Papic B."/>
            <person name="Spicic S."/>
            <person name="Duvnjak S."/>
        </authorList>
    </citation>
    <scope>NUCLEOTIDE SEQUENCE [LARGE SCALE GENOMIC DNA]</scope>
    <source>
        <strain evidence="1 2">CVI_P4</strain>
    </source>
</reference>
<evidence type="ECO:0000313" key="1">
    <source>
        <dbReference type="EMBL" id="MCX2936107.1"/>
    </source>
</evidence>
<protein>
    <submittedName>
        <fullName evidence="1">Uncharacterized protein</fullName>
    </submittedName>
</protein>
<gene>
    <name evidence="1" type="ORF">ORI27_05320</name>
</gene>
<comment type="caution">
    <text evidence="1">The sequence shown here is derived from an EMBL/GenBank/DDBJ whole genome shotgun (WGS) entry which is preliminary data.</text>
</comment>
<dbReference type="RefSeq" id="WP_265995512.1">
    <property type="nucleotide sequence ID" value="NZ_JAPJDN010000003.1"/>
</dbReference>
<evidence type="ECO:0000313" key="2">
    <source>
        <dbReference type="Proteomes" id="UP001300745"/>
    </source>
</evidence>
<dbReference type="EMBL" id="JAPJDO010000003">
    <property type="protein sequence ID" value="MCX2936107.1"/>
    <property type="molecule type" value="Genomic_DNA"/>
</dbReference>
<proteinExistence type="predicted"/>
<accession>A0ABT3S9B9</accession>
<organism evidence="1 2">
    <name type="scientific">Mycobacterium pinniadriaticum</name>
    <dbReference type="NCBI Taxonomy" id="2994102"/>
    <lineage>
        <taxon>Bacteria</taxon>
        <taxon>Bacillati</taxon>
        <taxon>Actinomycetota</taxon>
        <taxon>Actinomycetes</taxon>
        <taxon>Mycobacteriales</taxon>
        <taxon>Mycobacteriaceae</taxon>
        <taxon>Mycobacterium</taxon>
    </lineage>
</organism>
<name>A0ABT3S9B9_9MYCO</name>
<sequence>MTDVDVFIAGEFATRYRPGPSAVFVIRPDGYLCFAARDSPRGGT</sequence>